<evidence type="ECO:0000259" key="5">
    <source>
        <dbReference type="PROSITE" id="PS51123"/>
    </source>
</evidence>
<dbReference type="PROSITE" id="PS51123">
    <property type="entry name" value="OMPA_2"/>
    <property type="match status" value="1"/>
</dbReference>
<keyword evidence="7" id="KW-1185">Reference proteome</keyword>
<dbReference type="OrthoDB" id="9782229at2"/>
<dbReference type="InterPro" id="IPR006665">
    <property type="entry name" value="OmpA-like"/>
</dbReference>
<dbReference type="PRINTS" id="PR01021">
    <property type="entry name" value="OMPADOMAIN"/>
</dbReference>
<evidence type="ECO:0000313" key="6">
    <source>
        <dbReference type="EMBL" id="SFM33997.1"/>
    </source>
</evidence>
<keyword evidence="2 3" id="KW-0472">Membrane</keyword>
<reference evidence="6 7" key="1">
    <citation type="submission" date="2016-10" db="EMBL/GenBank/DDBJ databases">
        <authorList>
            <person name="de Groot N.N."/>
        </authorList>
    </citation>
    <scope>NUCLEOTIDE SEQUENCE [LARGE SCALE GENOMIC DNA]</scope>
    <source>
        <strain evidence="6 7">ATCC 43154</strain>
    </source>
</reference>
<dbReference type="Proteomes" id="UP000199470">
    <property type="component" value="Unassembled WGS sequence"/>
</dbReference>
<organism evidence="6 7">
    <name type="scientific">Rugamonas rubra</name>
    <dbReference type="NCBI Taxonomy" id="758825"/>
    <lineage>
        <taxon>Bacteria</taxon>
        <taxon>Pseudomonadati</taxon>
        <taxon>Pseudomonadota</taxon>
        <taxon>Betaproteobacteria</taxon>
        <taxon>Burkholderiales</taxon>
        <taxon>Oxalobacteraceae</taxon>
        <taxon>Telluria group</taxon>
        <taxon>Rugamonas</taxon>
    </lineage>
</organism>
<feature type="chain" id="PRO_5011595581" evidence="4">
    <location>
        <begin position="28"/>
        <end position="172"/>
    </location>
</feature>
<dbReference type="PROSITE" id="PS51257">
    <property type="entry name" value="PROKAR_LIPOPROTEIN"/>
    <property type="match status" value="1"/>
</dbReference>
<comment type="subcellular location">
    <subcellularLocation>
        <location evidence="1">Cell outer membrane</location>
    </subcellularLocation>
</comment>
<proteinExistence type="predicted"/>
<dbReference type="GO" id="GO:0009279">
    <property type="term" value="C:cell outer membrane"/>
    <property type="evidence" value="ECO:0007669"/>
    <property type="project" value="UniProtKB-SubCell"/>
</dbReference>
<dbReference type="Pfam" id="PF00691">
    <property type="entry name" value="OmpA"/>
    <property type="match status" value="1"/>
</dbReference>
<evidence type="ECO:0000313" key="7">
    <source>
        <dbReference type="Proteomes" id="UP000199470"/>
    </source>
</evidence>
<gene>
    <name evidence="6" type="ORF">SAMN02982985_03690</name>
</gene>
<name>A0A1I4Q1S0_9BURK</name>
<dbReference type="PRINTS" id="PR01023">
    <property type="entry name" value="NAFLGMOTY"/>
</dbReference>
<dbReference type="EMBL" id="FOTW01000018">
    <property type="protein sequence ID" value="SFM33997.1"/>
    <property type="molecule type" value="Genomic_DNA"/>
</dbReference>
<dbReference type="RefSeq" id="WP_093389176.1">
    <property type="nucleotide sequence ID" value="NZ_FOTW01000018.1"/>
</dbReference>
<sequence>MKPPVQPRRRALLAAALPLLAALTLTACQSAPPAPPPRFNASQLAMFRELGFSQTEEGWELSFAEKLLFDFDAHKLNGTSRAAVGKVSAALLSVGIVHLRVEGHTDASGSEAYNSKLSRQRADAVADAMSEAGIRREDIVAIGHGKGSPIADNATAAGRAENRRVAIIVLAP</sequence>
<dbReference type="PANTHER" id="PTHR30329:SF17">
    <property type="entry name" value="LIPOPROTEIN YFIB-RELATED"/>
    <property type="match status" value="1"/>
</dbReference>
<keyword evidence="4" id="KW-0732">Signal</keyword>
<dbReference type="Gene3D" id="3.30.1330.60">
    <property type="entry name" value="OmpA-like domain"/>
    <property type="match status" value="1"/>
</dbReference>
<dbReference type="AlphaFoldDB" id="A0A1I4Q1S0"/>
<feature type="signal peptide" evidence="4">
    <location>
        <begin position="1"/>
        <end position="27"/>
    </location>
</feature>
<evidence type="ECO:0000256" key="4">
    <source>
        <dbReference type="SAM" id="SignalP"/>
    </source>
</evidence>
<feature type="domain" description="OmpA-like" evidence="5">
    <location>
        <begin position="57"/>
        <end position="172"/>
    </location>
</feature>
<protein>
    <submittedName>
        <fullName evidence="6">Outer membrane protein OmpA</fullName>
    </submittedName>
</protein>
<dbReference type="InterPro" id="IPR006664">
    <property type="entry name" value="OMP_bac"/>
</dbReference>
<evidence type="ECO:0000256" key="2">
    <source>
        <dbReference type="ARBA" id="ARBA00023136"/>
    </source>
</evidence>
<dbReference type="SUPFAM" id="SSF103088">
    <property type="entry name" value="OmpA-like"/>
    <property type="match status" value="1"/>
</dbReference>
<dbReference type="STRING" id="758825.SAMN02982985_03690"/>
<dbReference type="CDD" id="cd07185">
    <property type="entry name" value="OmpA_C-like"/>
    <property type="match status" value="1"/>
</dbReference>
<evidence type="ECO:0000256" key="1">
    <source>
        <dbReference type="ARBA" id="ARBA00004442"/>
    </source>
</evidence>
<evidence type="ECO:0000256" key="3">
    <source>
        <dbReference type="PROSITE-ProRule" id="PRU00473"/>
    </source>
</evidence>
<dbReference type="PANTHER" id="PTHR30329">
    <property type="entry name" value="STATOR ELEMENT OF FLAGELLAR MOTOR COMPLEX"/>
    <property type="match status" value="1"/>
</dbReference>
<accession>A0A1I4Q1S0</accession>
<dbReference type="InterPro" id="IPR036737">
    <property type="entry name" value="OmpA-like_sf"/>
</dbReference>
<dbReference type="InterPro" id="IPR050330">
    <property type="entry name" value="Bact_OuterMem_StrucFunc"/>
</dbReference>